<feature type="non-terminal residue" evidence="2">
    <location>
        <position position="1"/>
    </location>
</feature>
<keyword evidence="3" id="KW-1185">Reference proteome</keyword>
<feature type="compositionally biased region" description="Low complexity" evidence="1">
    <location>
        <begin position="239"/>
        <end position="258"/>
    </location>
</feature>
<feature type="non-terminal residue" evidence="2">
    <location>
        <position position="278"/>
    </location>
</feature>
<sequence length="278" mass="29323">DGQRSRTPTDIGNTQTTDSKPRPRPTTVSANKIQPIAKPRTTASNTASSKNIQSQSRPNTLSQPQTKNDQKECINQDDLMSFNSPEKPKNDILEMLHSINENRSAIVHVSSSSSTSQHTYGIPSSFNLNMNTMAPSGLPPLQMYPSSIGNLFPVLPVGQQQQQPWANGGFQGTFATSSTGFSSPGSAFTSQQPSSPAVGLNFSNYTSSQQTVSYTAAPPLPQRCPVTRSSLMTPQLSISGASATPSPAVTPTTPNSSPGATSFPVDLDPLGSALKSIG</sequence>
<organism evidence="2 3">
    <name type="scientific">Meganyctiphanes norvegica</name>
    <name type="common">Northern krill</name>
    <name type="synonym">Thysanopoda norvegica</name>
    <dbReference type="NCBI Taxonomy" id="48144"/>
    <lineage>
        <taxon>Eukaryota</taxon>
        <taxon>Metazoa</taxon>
        <taxon>Ecdysozoa</taxon>
        <taxon>Arthropoda</taxon>
        <taxon>Crustacea</taxon>
        <taxon>Multicrustacea</taxon>
        <taxon>Malacostraca</taxon>
        <taxon>Eumalacostraca</taxon>
        <taxon>Eucarida</taxon>
        <taxon>Euphausiacea</taxon>
        <taxon>Euphausiidae</taxon>
        <taxon>Meganyctiphanes</taxon>
    </lineage>
</organism>
<dbReference type="Proteomes" id="UP001497623">
    <property type="component" value="Unassembled WGS sequence"/>
</dbReference>
<proteinExistence type="predicted"/>
<evidence type="ECO:0000256" key="1">
    <source>
        <dbReference type="SAM" id="MobiDB-lite"/>
    </source>
</evidence>
<feature type="compositionally biased region" description="Polar residues" evidence="1">
    <location>
        <begin position="1"/>
        <end position="18"/>
    </location>
</feature>
<name>A0AAV2S3G8_MEGNR</name>
<comment type="caution">
    <text evidence="2">The sequence shown here is derived from an EMBL/GenBank/DDBJ whole genome shotgun (WGS) entry which is preliminary data.</text>
</comment>
<accession>A0AAV2S3G8</accession>
<reference evidence="2 3" key="1">
    <citation type="submission" date="2024-05" db="EMBL/GenBank/DDBJ databases">
        <authorList>
            <person name="Wallberg A."/>
        </authorList>
    </citation>
    <scope>NUCLEOTIDE SEQUENCE [LARGE SCALE GENOMIC DNA]</scope>
</reference>
<evidence type="ECO:0000313" key="2">
    <source>
        <dbReference type="EMBL" id="CAL4157284.1"/>
    </source>
</evidence>
<protein>
    <submittedName>
        <fullName evidence="2">Uncharacterized protein</fullName>
    </submittedName>
</protein>
<feature type="compositionally biased region" description="Polar residues" evidence="1">
    <location>
        <begin position="41"/>
        <end position="67"/>
    </location>
</feature>
<dbReference type="EMBL" id="CAXKWB010041974">
    <property type="protein sequence ID" value="CAL4157284.1"/>
    <property type="molecule type" value="Genomic_DNA"/>
</dbReference>
<feature type="region of interest" description="Disordered" evidence="1">
    <location>
        <begin position="237"/>
        <end position="278"/>
    </location>
</feature>
<feature type="region of interest" description="Disordered" evidence="1">
    <location>
        <begin position="1"/>
        <end position="88"/>
    </location>
</feature>
<gene>
    <name evidence="2" type="ORF">MNOR_LOCUS31853</name>
</gene>
<dbReference type="AlphaFoldDB" id="A0AAV2S3G8"/>
<evidence type="ECO:0000313" key="3">
    <source>
        <dbReference type="Proteomes" id="UP001497623"/>
    </source>
</evidence>